<dbReference type="InterPro" id="IPR036329">
    <property type="entry name" value="Aro-AA_hydroxylase_C_sf"/>
</dbReference>
<dbReference type="Proteomes" id="UP001196413">
    <property type="component" value="Unassembled WGS sequence"/>
</dbReference>
<dbReference type="GO" id="GO:0043005">
    <property type="term" value="C:neuron projection"/>
    <property type="evidence" value="ECO:0007669"/>
    <property type="project" value="TreeGrafter"/>
</dbReference>
<dbReference type="PROSITE" id="PS51410">
    <property type="entry name" value="BH4_AAA_HYDROXYL_2"/>
    <property type="match status" value="1"/>
</dbReference>
<protein>
    <recommendedName>
        <fullName evidence="7">Biopterin-dependent aromatic amino acid hydroxylase family profile domain-containing protein</fullName>
    </recommendedName>
</protein>
<dbReference type="EMBL" id="JAHQIW010001747">
    <property type="protein sequence ID" value="KAJ1353551.1"/>
    <property type="molecule type" value="Genomic_DNA"/>
</dbReference>
<evidence type="ECO:0000256" key="6">
    <source>
        <dbReference type="ARBA" id="ARBA00023033"/>
    </source>
</evidence>
<keyword evidence="9" id="KW-1185">Reference proteome</keyword>
<keyword evidence="5" id="KW-0408">Iron</keyword>
<comment type="cofactor">
    <cofactor evidence="1">
        <name>Fe(2+)</name>
        <dbReference type="ChEBI" id="CHEBI:29033"/>
    </cofactor>
</comment>
<evidence type="ECO:0000256" key="2">
    <source>
        <dbReference type="ARBA" id="ARBA00009712"/>
    </source>
</evidence>
<evidence type="ECO:0000313" key="8">
    <source>
        <dbReference type="EMBL" id="KAJ1353551.1"/>
    </source>
</evidence>
<keyword evidence="6" id="KW-0503">Monooxygenase</keyword>
<dbReference type="PANTHER" id="PTHR11473">
    <property type="entry name" value="AROMATIC AMINO ACID HYDROXYLASE"/>
    <property type="match status" value="1"/>
</dbReference>
<dbReference type="InterPro" id="IPR036951">
    <property type="entry name" value="ArAA_hydroxylase_sf"/>
</dbReference>
<comment type="caution">
    <text evidence="8">The sequence shown here is derived from an EMBL/GenBank/DDBJ whole genome shotgun (WGS) entry which is preliminary data.</text>
</comment>
<name>A0AAD5MSY9_PARTN</name>
<evidence type="ECO:0000256" key="1">
    <source>
        <dbReference type="ARBA" id="ARBA00001954"/>
    </source>
</evidence>
<dbReference type="GO" id="GO:0009072">
    <property type="term" value="P:aromatic amino acid metabolic process"/>
    <property type="evidence" value="ECO:0007669"/>
    <property type="project" value="InterPro"/>
</dbReference>
<sequence>METRDSQDDSATYMEILVELELELGTRAEDAIAAMKQKNLQFYEVSFTMKPPVIEKFMEPGSNVVHLRKLIDIEKANSSIGPMPICAYQTDSVNDAITGCQWFPKTIYDLDICAKRVIMYGAGLDADHPGFKDIEYRKRRLMFADIAMNYKHGEAIPRIDYTESERETWGVIYRKLKELHKKVSLDLSSAKTGFRVRPVAGYLSARDFLAGLAYRVFFCTQYMRHHADPLYTPEPYAH</sequence>
<dbReference type="AlphaFoldDB" id="A0AAD5MSY9"/>
<dbReference type="InterPro" id="IPR019774">
    <property type="entry name" value="Aromatic-AA_hydroxylase_C"/>
</dbReference>
<gene>
    <name evidence="8" type="ORF">KIN20_010199</name>
</gene>
<feature type="domain" description="Biopterin-dependent aromatic amino acid hydroxylase family profile" evidence="7">
    <location>
        <begin position="88"/>
        <end position="238"/>
    </location>
</feature>
<dbReference type="InterPro" id="IPR001273">
    <property type="entry name" value="ArAA_hydroxylase"/>
</dbReference>
<organism evidence="8 9">
    <name type="scientific">Parelaphostrongylus tenuis</name>
    <name type="common">Meningeal worm</name>
    <dbReference type="NCBI Taxonomy" id="148309"/>
    <lineage>
        <taxon>Eukaryota</taxon>
        <taxon>Metazoa</taxon>
        <taxon>Ecdysozoa</taxon>
        <taxon>Nematoda</taxon>
        <taxon>Chromadorea</taxon>
        <taxon>Rhabditida</taxon>
        <taxon>Rhabditina</taxon>
        <taxon>Rhabditomorpha</taxon>
        <taxon>Strongyloidea</taxon>
        <taxon>Metastrongylidae</taxon>
        <taxon>Parelaphostrongylus</taxon>
    </lineage>
</organism>
<dbReference type="GO" id="GO:0005506">
    <property type="term" value="F:iron ion binding"/>
    <property type="evidence" value="ECO:0007669"/>
    <property type="project" value="InterPro"/>
</dbReference>
<evidence type="ECO:0000256" key="5">
    <source>
        <dbReference type="ARBA" id="ARBA00023004"/>
    </source>
</evidence>
<accession>A0AAD5MSY9</accession>
<dbReference type="SUPFAM" id="SSF56534">
    <property type="entry name" value="Aromatic aminoacid monoxygenases, catalytic and oligomerization domains"/>
    <property type="match status" value="1"/>
</dbReference>
<evidence type="ECO:0000259" key="7">
    <source>
        <dbReference type="PROSITE" id="PS51410"/>
    </source>
</evidence>
<evidence type="ECO:0000256" key="3">
    <source>
        <dbReference type="ARBA" id="ARBA00022723"/>
    </source>
</evidence>
<dbReference type="GO" id="GO:0004510">
    <property type="term" value="F:tryptophan 5-monooxygenase activity"/>
    <property type="evidence" value="ECO:0007669"/>
    <property type="project" value="TreeGrafter"/>
</dbReference>
<reference evidence="8" key="1">
    <citation type="submission" date="2021-06" db="EMBL/GenBank/DDBJ databases">
        <title>Parelaphostrongylus tenuis whole genome reference sequence.</title>
        <authorList>
            <person name="Garwood T.J."/>
            <person name="Larsen P.A."/>
            <person name="Fountain-Jones N.M."/>
            <person name="Garbe J.R."/>
            <person name="Macchietto M.G."/>
            <person name="Kania S.A."/>
            <person name="Gerhold R.W."/>
            <person name="Richards J.E."/>
            <person name="Wolf T.M."/>
        </authorList>
    </citation>
    <scope>NUCLEOTIDE SEQUENCE</scope>
    <source>
        <strain evidence="8">MNPRO001-30</strain>
        <tissue evidence="8">Meninges</tissue>
    </source>
</reference>
<dbReference type="Pfam" id="PF00351">
    <property type="entry name" value="Biopterin_H"/>
    <property type="match status" value="2"/>
</dbReference>
<evidence type="ECO:0000256" key="4">
    <source>
        <dbReference type="ARBA" id="ARBA00023002"/>
    </source>
</evidence>
<keyword evidence="3" id="KW-0479">Metal-binding</keyword>
<comment type="similarity">
    <text evidence="2">Belongs to the biopterin-dependent aromatic amino acid hydroxylase family.</text>
</comment>
<evidence type="ECO:0000313" key="9">
    <source>
        <dbReference type="Proteomes" id="UP001196413"/>
    </source>
</evidence>
<dbReference type="Gene3D" id="1.10.800.10">
    <property type="entry name" value="Aromatic amino acid hydroxylase"/>
    <property type="match status" value="2"/>
</dbReference>
<dbReference type="PANTHER" id="PTHR11473:SF16">
    <property type="entry name" value="TRYPTOPHAN 5-HYDROXYLASE 2"/>
    <property type="match status" value="1"/>
</dbReference>
<keyword evidence="4" id="KW-0560">Oxidoreductase</keyword>
<proteinExistence type="inferred from homology"/>